<keyword evidence="2" id="KW-1185">Reference proteome</keyword>
<dbReference type="STRING" id="1009370.ALO_13199"/>
<protein>
    <submittedName>
        <fullName evidence="1">Uncharacterized protein</fullName>
    </submittedName>
</protein>
<sequence>MHTLKGIGTADYLYLGAETEVSKWNLHFIVIIIFQ</sequence>
<name>F7NKM1_9FIRM</name>
<accession>F7NKM1</accession>
<dbReference type="EMBL" id="AFGF01000118">
    <property type="protein sequence ID" value="EGO63398.1"/>
    <property type="molecule type" value="Genomic_DNA"/>
</dbReference>
<proteinExistence type="predicted"/>
<organism evidence="1 2">
    <name type="scientific">Acetonema longum DSM 6540</name>
    <dbReference type="NCBI Taxonomy" id="1009370"/>
    <lineage>
        <taxon>Bacteria</taxon>
        <taxon>Bacillati</taxon>
        <taxon>Bacillota</taxon>
        <taxon>Negativicutes</taxon>
        <taxon>Acetonemataceae</taxon>
        <taxon>Acetonema</taxon>
    </lineage>
</organism>
<reference evidence="1 2" key="1">
    <citation type="journal article" date="2011" name="EMBO J.">
        <title>Structural diversity of bacterial flagellar motors.</title>
        <authorList>
            <person name="Chen S."/>
            <person name="Beeby M."/>
            <person name="Murphy G.E."/>
            <person name="Leadbetter J.R."/>
            <person name="Hendrixson D.R."/>
            <person name="Briegel A."/>
            <person name="Li Z."/>
            <person name="Shi J."/>
            <person name="Tocheva E.I."/>
            <person name="Muller A."/>
            <person name="Dobro M.J."/>
            <person name="Jensen G.J."/>
        </authorList>
    </citation>
    <scope>NUCLEOTIDE SEQUENCE [LARGE SCALE GENOMIC DNA]</scope>
    <source>
        <strain evidence="1 2">DSM 6540</strain>
    </source>
</reference>
<dbReference type="AlphaFoldDB" id="F7NKM1"/>
<evidence type="ECO:0000313" key="1">
    <source>
        <dbReference type="EMBL" id="EGO63398.1"/>
    </source>
</evidence>
<comment type="caution">
    <text evidence="1">The sequence shown here is derived from an EMBL/GenBank/DDBJ whole genome shotgun (WGS) entry which is preliminary data.</text>
</comment>
<gene>
    <name evidence="1" type="ORF">ALO_13199</name>
</gene>
<evidence type="ECO:0000313" key="2">
    <source>
        <dbReference type="Proteomes" id="UP000003240"/>
    </source>
</evidence>
<dbReference type="Proteomes" id="UP000003240">
    <property type="component" value="Unassembled WGS sequence"/>
</dbReference>